<dbReference type="PROSITE" id="PS51257">
    <property type="entry name" value="PROKAR_LIPOPROTEIN"/>
    <property type="match status" value="1"/>
</dbReference>
<evidence type="ECO:0008006" key="3">
    <source>
        <dbReference type="Google" id="ProtNLM"/>
    </source>
</evidence>
<sequence length="388" mass="45986">MNKLFFFKRAAYFFAAFFLFLACNKSHKEYKIHSKNLETLYYLDDSVKQVEIGSEFFPRYEIKQIFKDTLFFGFRPSLMNERMDIIHLSNPEKSKSIYLKDKLKGKLSSFFVHNLDSILIIMNDTKQFAWIDIDGNVYSNFSFEKISNPYFDLLPFIQNKPIYFSGRVIFNYRHVGLLESSEYLKEPQMAIFDLTKNKLNQFGQASFLREYLNHKEVNTDFYSPNFIINNLGELIISYPFYPYLLIYDLNSLEIKKKVPLKSSKVQMMSPPTNKGIHDDGFKNAIYRSEIATFFDLNFHEDLNKYTILFMHPYQALDDKGKLKEWDKRNSSLLVLNHDFQIEREILFENGDLLMNAILGLSKGIFFAKHIFNNNEENKLHYSYFISLE</sequence>
<organism evidence="1 2">
    <name type="scientific">Cecembia calidifontis</name>
    <dbReference type="NCBI Taxonomy" id="1187080"/>
    <lineage>
        <taxon>Bacteria</taxon>
        <taxon>Pseudomonadati</taxon>
        <taxon>Bacteroidota</taxon>
        <taxon>Cytophagia</taxon>
        <taxon>Cytophagales</taxon>
        <taxon>Cyclobacteriaceae</taxon>
        <taxon>Cecembia</taxon>
    </lineage>
</organism>
<proteinExistence type="predicted"/>
<dbReference type="EMBL" id="SGXG01000001">
    <property type="protein sequence ID" value="RZS98367.1"/>
    <property type="molecule type" value="Genomic_DNA"/>
</dbReference>
<reference evidence="1 2" key="1">
    <citation type="submission" date="2019-02" db="EMBL/GenBank/DDBJ databases">
        <title>Genomic Encyclopedia of Archaeal and Bacterial Type Strains, Phase II (KMG-II): from individual species to whole genera.</title>
        <authorList>
            <person name="Goeker M."/>
        </authorList>
    </citation>
    <scope>NUCLEOTIDE SEQUENCE [LARGE SCALE GENOMIC DNA]</scope>
    <source>
        <strain evidence="1 2">DSM 21411</strain>
    </source>
</reference>
<name>A0A4Q7PE25_9BACT</name>
<evidence type="ECO:0000313" key="2">
    <source>
        <dbReference type="Proteomes" id="UP000292209"/>
    </source>
</evidence>
<dbReference type="OrthoDB" id="9826401at2"/>
<protein>
    <recommendedName>
        <fullName evidence="3">DUF4221 domain-containing protein</fullName>
    </recommendedName>
</protein>
<dbReference type="AlphaFoldDB" id="A0A4Q7PE25"/>
<gene>
    <name evidence="1" type="ORF">BC751_4014</name>
</gene>
<keyword evidence="2" id="KW-1185">Reference proteome</keyword>
<evidence type="ECO:0000313" key="1">
    <source>
        <dbReference type="EMBL" id="RZS98367.1"/>
    </source>
</evidence>
<dbReference type="Proteomes" id="UP000292209">
    <property type="component" value="Unassembled WGS sequence"/>
</dbReference>
<accession>A0A4Q7PE25</accession>
<comment type="caution">
    <text evidence="1">The sequence shown here is derived from an EMBL/GenBank/DDBJ whole genome shotgun (WGS) entry which is preliminary data.</text>
</comment>
<dbReference type="RefSeq" id="WP_130277082.1">
    <property type="nucleotide sequence ID" value="NZ_SGXG01000001.1"/>
</dbReference>